<keyword evidence="1" id="KW-0812">Transmembrane</keyword>
<reference evidence="2" key="1">
    <citation type="journal article" date="2014" name="Int. J. Syst. Evol. Microbiol.">
        <title>Complete genome sequence of Corynebacterium casei LMG S-19264T (=DSM 44701T), isolated from a smear-ripened cheese.</title>
        <authorList>
            <consortium name="US DOE Joint Genome Institute (JGI-PGF)"/>
            <person name="Walter F."/>
            <person name="Albersmeier A."/>
            <person name="Kalinowski J."/>
            <person name="Ruckert C."/>
        </authorList>
    </citation>
    <scope>NUCLEOTIDE SEQUENCE</scope>
    <source>
        <strain evidence="2">JCM 3276</strain>
    </source>
</reference>
<reference evidence="2" key="2">
    <citation type="submission" date="2020-09" db="EMBL/GenBank/DDBJ databases">
        <authorList>
            <person name="Sun Q."/>
            <person name="Ohkuma M."/>
        </authorList>
    </citation>
    <scope>NUCLEOTIDE SEQUENCE</scope>
    <source>
        <strain evidence="2">JCM 3276</strain>
    </source>
</reference>
<gene>
    <name evidence="2" type="ORF">GCM10010171_44270</name>
</gene>
<feature type="transmembrane region" description="Helical" evidence="1">
    <location>
        <begin position="217"/>
        <end position="240"/>
    </location>
</feature>
<dbReference type="Proteomes" id="UP000660680">
    <property type="component" value="Unassembled WGS sequence"/>
</dbReference>
<dbReference type="RefSeq" id="WP_189212418.1">
    <property type="nucleotide sequence ID" value="NZ_BMRB01000003.1"/>
</dbReference>
<feature type="transmembrane region" description="Helical" evidence="1">
    <location>
        <begin position="107"/>
        <end position="129"/>
    </location>
</feature>
<comment type="caution">
    <text evidence="2">The sequence shown here is derived from an EMBL/GenBank/DDBJ whole genome shotgun (WGS) entry which is preliminary data.</text>
</comment>
<evidence type="ECO:0000313" key="2">
    <source>
        <dbReference type="EMBL" id="GGS44235.1"/>
    </source>
</evidence>
<dbReference type="EMBL" id="BMRB01000003">
    <property type="protein sequence ID" value="GGS44235.1"/>
    <property type="molecule type" value="Genomic_DNA"/>
</dbReference>
<keyword evidence="3" id="KW-1185">Reference proteome</keyword>
<feature type="transmembrane region" description="Helical" evidence="1">
    <location>
        <begin position="63"/>
        <end position="86"/>
    </location>
</feature>
<proteinExistence type="predicted"/>
<feature type="transmembrane region" description="Helical" evidence="1">
    <location>
        <begin position="177"/>
        <end position="197"/>
    </location>
</feature>
<evidence type="ECO:0000313" key="3">
    <source>
        <dbReference type="Proteomes" id="UP000660680"/>
    </source>
</evidence>
<organism evidence="2 3">
    <name type="scientific">Actinokineospora fastidiosa</name>
    <dbReference type="NCBI Taxonomy" id="1816"/>
    <lineage>
        <taxon>Bacteria</taxon>
        <taxon>Bacillati</taxon>
        <taxon>Actinomycetota</taxon>
        <taxon>Actinomycetes</taxon>
        <taxon>Pseudonocardiales</taxon>
        <taxon>Pseudonocardiaceae</taxon>
        <taxon>Actinokineospora</taxon>
    </lineage>
</organism>
<dbReference type="AlphaFoldDB" id="A0A918GLB8"/>
<name>A0A918GLB8_9PSEU</name>
<accession>A0A918GLB8</accession>
<protein>
    <submittedName>
        <fullName evidence="2">ABC transporter permease</fullName>
    </submittedName>
</protein>
<evidence type="ECO:0000256" key="1">
    <source>
        <dbReference type="SAM" id="Phobius"/>
    </source>
</evidence>
<keyword evidence="1" id="KW-0472">Membrane</keyword>
<keyword evidence="1" id="KW-1133">Transmembrane helix</keyword>
<sequence>MKNAIAAEWTKLWSVRATTWCLIAAAGLMAAMVAANGIAINGQHDDNLPGLTPTAATEMPVEATIYLVQFAMAAIAALAVTGEYAHRGILPTLQAVPVRWRVPAAKAVVTAAALFACGVLLAAPAIWLADVTLAEHGAPYTGGDVVHTLLTVGLYLALVGVLTIGIATALRHIAATLLVLFTLLMVLPVVMQISQTFRDLSHYVPGIAGIDLMEGTHVLRGALVLIAWAAAAMITGMVVLRKRDA</sequence>
<feature type="transmembrane region" description="Helical" evidence="1">
    <location>
        <begin position="149"/>
        <end position="170"/>
    </location>
</feature>